<accession>A0A1Y1WSB6</accession>
<feature type="compositionally biased region" description="Basic and acidic residues" evidence="4">
    <location>
        <begin position="334"/>
        <end position="354"/>
    </location>
</feature>
<evidence type="ECO:0000256" key="1">
    <source>
        <dbReference type="ARBA" id="ARBA00022443"/>
    </source>
</evidence>
<feature type="region of interest" description="Disordered" evidence="4">
    <location>
        <begin position="252"/>
        <end position="373"/>
    </location>
</feature>
<keyword evidence="9" id="KW-1185">Reference proteome</keyword>
<feature type="region of interest" description="Disordered" evidence="4">
    <location>
        <begin position="837"/>
        <end position="899"/>
    </location>
</feature>
<keyword evidence="3" id="KW-0175">Coiled coil</keyword>
<feature type="region of interest" description="Disordered" evidence="4">
    <location>
        <begin position="710"/>
        <end position="729"/>
    </location>
</feature>
<evidence type="ECO:0000256" key="5">
    <source>
        <dbReference type="SAM" id="Phobius"/>
    </source>
</evidence>
<feature type="compositionally biased region" description="Polar residues" evidence="4">
    <location>
        <begin position="841"/>
        <end position="861"/>
    </location>
</feature>
<dbReference type="AlphaFoldDB" id="A0A1Y1WSB6"/>
<dbReference type="CDD" id="cd00174">
    <property type="entry name" value="SH3"/>
    <property type="match status" value="1"/>
</dbReference>
<sequence length="1025" mass="115777">MMNMSSVLITIFLLLSCFIEKIYSKPLNEGKNEDNKSEDNKNETENEGNTTLKIFLIIVALFILGSVLYCTQSFWLDPIKESWKKNKKATSKSTDTEISERTFENIEFDSFNFTEVNGMSKLSIDITNIIEKYIDSSKDESSIIDINSLSQSNIPKPENKTSLNINSSSSNSQNVESYNAFENELNNLKTQEITDIKLPVDTSYIENTPSFINEESTGSSKKILIGINNIEVVPNIDTKSLKNNEALQESIEQEKCESLKSKKSEVSSKKSHLNESEETDESDNADNSGLNINDEKTLINKSLKPLVDEDTTNQEIDEDSHQDQELNNDNQDENSIHSKKDDKAKESSEIKIEIQSENQKMESSVEELNQKMDESSISIIPEDPPSLSPVSPNSSGEMFANMSISKIKEDNLSVKSFEEETSITHVGAKIDPITINDDSMSSLDLGEVNSSEEIIIENTIESNVDSLEPTTTKNNEEELVNCSFTIIENHPTENEAMIKVTPPSPIQEETEEIIKITPPSPVQEPTEVKTLNILQMNEEEKPIVENANVNIGEMFVKEKIQNDVENTSENDKDIQNDKIEQTDKSERPFVENISINEKAEKDDIKEKVQNVTGNVEDELISESESLLNNDGKGESAKKIEEKLKAIQKSLESEITDDKPPHPHFDNIKPNEFIGEEEGDDDEKKEIYHPPLKLNKRTSSLNLNIKKRKESIDSNANEHSTKKGKHHKLKKQIQQSIDNEIASIANEMNNDTIKEKFNDYCERRSSIQSSISGTSTNSKRTSALSAYILHENFNDDNEKETNNLNKITNSNVQPNNFSKLTLNIDTSVDEIHPIKEDHTQDKQSQLATPSSLNPSQPHSQLRSPTPTGLPSPSVTSSSDSLRDCISPTPSEDSTVSSSSYSYSIGKVSRNKYFEVVYDHRPQLPDEIPLRKGDRVQIKQVFEDGWAYGIVKNKKKKRLDGIFPIQCLGEEIEPVRNGRVVPRLVRVYQARLEDEEQERQEEEEFKKKITDQARKNILLKLALSHPK</sequence>
<dbReference type="SUPFAM" id="SSF50044">
    <property type="entry name" value="SH3-domain"/>
    <property type="match status" value="1"/>
</dbReference>
<dbReference type="InterPro" id="IPR036028">
    <property type="entry name" value="SH3-like_dom_sf"/>
</dbReference>
<reference evidence="8 9" key="1">
    <citation type="submission" date="2016-08" db="EMBL/GenBank/DDBJ databases">
        <title>A Parts List for Fungal Cellulosomes Revealed by Comparative Genomics.</title>
        <authorList>
            <consortium name="DOE Joint Genome Institute"/>
            <person name="Haitjema C.H."/>
            <person name="Gilmore S.P."/>
            <person name="Henske J.K."/>
            <person name="Solomon K.V."/>
            <person name="De Groot R."/>
            <person name="Kuo A."/>
            <person name="Mondo S.J."/>
            <person name="Salamov A.A."/>
            <person name="Labutti K."/>
            <person name="Zhao Z."/>
            <person name="Chiniquy J."/>
            <person name="Barry K."/>
            <person name="Brewer H.M."/>
            <person name="Purvine S.O."/>
            <person name="Wright A.T."/>
            <person name="Boxma B."/>
            <person name="Van Alen T."/>
            <person name="Hackstein J.H."/>
            <person name="Baker S.E."/>
            <person name="Grigoriev I.V."/>
            <person name="O'Malley M.A."/>
        </authorList>
    </citation>
    <scope>NUCLEOTIDE SEQUENCE [LARGE SCALE GENOMIC DNA]</scope>
    <source>
        <strain evidence="8 9">S4</strain>
    </source>
</reference>
<comment type="caution">
    <text evidence="8">The sequence shown here is derived from an EMBL/GenBank/DDBJ whole genome shotgun (WGS) entry which is preliminary data.</text>
</comment>
<name>A0A1Y1WSB6_9FUNG</name>
<feature type="compositionally biased region" description="Basic and acidic residues" evidence="4">
    <location>
        <begin position="655"/>
        <end position="668"/>
    </location>
</feature>
<feature type="signal peptide" evidence="6">
    <location>
        <begin position="1"/>
        <end position="24"/>
    </location>
</feature>
<keyword evidence="6" id="KW-0732">Signal</keyword>
<feature type="compositionally biased region" description="Acidic residues" evidence="4">
    <location>
        <begin position="308"/>
        <end position="318"/>
    </location>
</feature>
<reference evidence="8 9" key="2">
    <citation type="submission" date="2016-08" db="EMBL/GenBank/DDBJ databases">
        <title>Pervasive Adenine N6-methylation of Active Genes in Fungi.</title>
        <authorList>
            <consortium name="DOE Joint Genome Institute"/>
            <person name="Mondo S.J."/>
            <person name="Dannebaum R.O."/>
            <person name="Kuo R.C."/>
            <person name="Labutti K."/>
            <person name="Haridas S."/>
            <person name="Kuo A."/>
            <person name="Salamov A."/>
            <person name="Ahrendt S.R."/>
            <person name="Lipzen A."/>
            <person name="Sullivan W."/>
            <person name="Andreopoulos W.B."/>
            <person name="Clum A."/>
            <person name="Lindquist E."/>
            <person name="Daum C."/>
            <person name="Ramamoorthy G.K."/>
            <person name="Gryganskyi A."/>
            <person name="Culley D."/>
            <person name="Magnuson J.K."/>
            <person name="James T.Y."/>
            <person name="O'Malley M.A."/>
            <person name="Stajich J.E."/>
            <person name="Spatafora J.W."/>
            <person name="Visel A."/>
            <person name="Grigoriev I.V."/>
        </authorList>
    </citation>
    <scope>NUCLEOTIDE SEQUENCE [LARGE SCALE GENOMIC DNA]</scope>
    <source>
        <strain evidence="8 9">S4</strain>
    </source>
</reference>
<keyword evidence="5" id="KW-1133">Transmembrane helix</keyword>
<evidence type="ECO:0000313" key="9">
    <source>
        <dbReference type="Proteomes" id="UP000193944"/>
    </source>
</evidence>
<evidence type="ECO:0000256" key="4">
    <source>
        <dbReference type="SAM" id="MobiDB-lite"/>
    </source>
</evidence>
<feature type="chain" id="PRO_5012417749" description="SH3 domain-containing protein" evidence="6">
    <location>
        <begin position="25"/>
        <end position="1025"/>
    </location>
</feature>
<dbReference type="STRING" id="1754192.A0A1Y1WSB6"/>
<organism evidence="8 9">
    <name type="scientific">Anaeromyces robustus</name>
    <dbReference type="NCBI Taxonomy" id="1754192"/>
    <lineage>
        <taxon>Eukaryota</taxon>
        <taxon>Fungi</taxon>
        <taxon>Fungi incertae sedis</taxon>
        <taxon>Chytridiomycota</taxon>
        <taxon>Chytridiomycota incertae sedis</taxon>
        <taxon>Neocallimastigomycetes</taxon>
        <taxon>Neocallimastigales</taxon>
        <taxon>Neocallimastigaceae</taxon>
        <taxon>Anaeromyces</taxon>
    </lineage>
</organism>
<feature type="transmembrane region" description="Helical" evidence="5">
    <location>
        <begin position="54"/>
        <end position="76"/>
    </location>
</feature>
<keyword evidence="5" id="KW-0812">Transmembrane</keyword>
<feature type="region of interest" description="Disordered" evidence="4">
    <location>
        <begin position="654"/>
        <end position="682"/>
    </location>
</feature>
<feature type="compositionally biased region" description="Polar residues" evidence="4">
    <location>
        <begin position="801"/>
        <end position="816"/>
    </location>
</feature>
<protein>
    <recommendedName>
        <fullName evidence="7">SH3 domain-containing protein</fullName>
    </recommendedName>
</protein>
<feature type="compositionally biased region" description="Low complexity" evidence="4">
    <location>
        <begin position="862"/>
        <end position="878"/>
    </location>
</feature>
<dbReference type="PROSITE" id="PS50002">
    <property type="entry name" value="SH3"/>
    <property type="match status" value="1"/>
</dbReference>
<evidence type="ECO:0000256" key="3">
    <source>
        <dbReference type="SAM" id="Coils"/>
    </source>
</evidence>
<evidence type="ECO:0000259" key="7">
    <source>
        <dbReference type="PROSITE" id="PS50002"/>
    </source>
</evidence>
<dbReference type="SMART" id="SM00326">
    <property type="entry name" value="SH3"/>
    <property type="match status" value="1"/>
</dbReference>
<dbReference type="OrthoDB" id="5340910at2759"/>
<dbReference type="Proteomes" id="UP000193944">
    <property type="component" value="Unassembled WGS sequence"/>
</dbReference>
<feature type="coiled-coil region" evidence="3">
    <location>
        <begin position="983"/>
        <end position="1010"/>
    </location>
</feature>
<feature type="domain" description="SH3" evidence="7">
    <location>
        <begin position="907"/>
        <end position="971"/>
    </location>
</feature>
<evidence type="ECO:0000256" key="6">
    <source>
        <dbReference type="SAM" id="SignalP"/>
    </source>
</evidence>
<gene>
    <name evidence="8" type="ORF">BCR32DRAFT_296405</name>
</gene>
<dbReference type="EMBL" id="MCFG01000313">
    <property type="protein sequence ID" value="ORX76188.1"/>
    <property type="molecule type" value="Genomic_DNA"/>
</dbReference>
<keyword evidence="5" id="KW-0472">Membrane</keyword>
<evidence type="ECO:0000256" key="2">
    <source>
        <dbReference type="PROSITE-ProRule" id="PRU00192"/>
    </source>
</evidence>
<feature type="compositionally biased region" description="Low complexity" evidence="4">
    <location>
        <begin position="885"/>
        <end position="899"/>
    </location>
</feature>
<feature type="region of interest" description="Disordered" evidence="4">
    <location>
        <begin position="795"/>
        <end position="816"/>
    </location>
</feature>
<evidence type="ECO:0000313" key="8">
    <source>
        <dbReference type="EMBL" id="ORX76188.1"/>
    </source>
</evidence>
<proteinExistence type="predicted"/>
<dbReference type="Gene3D" id="2.30.30.40">
    <property type="entry name" value="SH3 Domains"/>
    <property type="match status" value="1"/>
</dbReference>
<keyword evidence="1 2" id="KW-0728">SH3 domain</keyword>
<dbReference type="InterPro" id="IPR001452">
    <property type="entry name" value="SH3_domain"/>
</dbReference>
<feature type="compositionally biased region" description="Basic and acidic residues" evidence="4">
    <location>
        <begin position="252"/>
        <end position="275"/>
    </location>
</feature>